<protein>
    <recommendedName>
        <fullName evidence="6">Reverse transcriptase zinc-binding domain-containing protein</fullName>
    </recommendedName>
</protein>
<dbReference type="SUPFAM" id="SSF53098">
    <property type="entry name" value="Ribonuclease H-like"/>
    <property type="match status" value="1"/>
</dbReference>
<dbReference type="Gene3D" id="3.30.420.10">
    <property type="entry name" value="Ribonuclease H-like superfamily/Ribonuclease H"/>
    <property type="match status" value="1"/>
</dbReference>
<dbReference type="Pfam" id="PF13966">
    <property type="entry name" value="zf-RVT"/>
    <property type="match status" value="1"/>
</dbReference>
<feature type="domain" description="Reverse transcriptase zinc-binding" evidence="3">
    <location>
        <begin position="612"/>
        <end position="697"/>
    </location>
</feature>
<evidence type="ECO:0000259" key="3">
    <source>
        <dbReference type="Pfam" id="PF13966"/>
    </source>
</evidence>
<dbReference type="Pfam" id="PF13456">
    <property type="entry name" value="RVT_3"/>
    <property type="match status" value="1"/>
</dbReference>
<name>A0A7J6ENU8_CANSA</name>
<reference evidence="4 5" key="1">
    <citation type="journal article" date="2020" name="bioRxiv">
        <title>Sequence and annotation of 42 cannabis genomes reveals extensive copy number variation in cannabinoid synthesis and pathogen resistance genes.</title>
        <authorList>
            <person name="Mckernan K.J."/>
            <person name="Helbert Y."/>
            <person name="Kane L.T."/>
            <person name="Ebling H."/>
            <person name="Zhang L."/>
            <person name="Liu B."/>
            <person name="Eaton Z."/>
            <person name="Mclaughlin S."/>
            <person name="Kingan S."/>
            <person name="Baybayan P."/>
            <person name="Concepcion G."/>
            <person name="Jordan M."/>
            <person name="Riva A."/>
            <person name="Barbazuk W."/>
            <person name="Harkins T."/>
        </authorList>
    </citation>
    <scope>NUCLEOTIDE SEQUENCE [LARGE SCALE GENOMIC DNA]</scope>
    <source>
        <strain evidence="5">cv. Jamaican Lion 4</strain>
        <tissue evidence="4">Leaf</tissue>
    </source>
</reference>
<dbReference type="AlphaFoldDB" id="A0A7J6ENU8"/>
<accession>A0A7J6ENU8</accession>
<keyword evidence="1" id="KW-0732">Signal</keyword>
<dbReference type="InterPro" id="IPR036397">
    <property type="entry name" value="RNaseH_sf"/>
</dbReference>
<dbReference type="Proteomes" id="UP000525078">
    <property type="component" value="Unassembled WGS sequence"/>
</dbReference>
<comment type="caution">
    <text evidence="4">The sequence shown here is derived from an EMBL/GenBank/DDBJ whole genome shotgun (WGS) entry which is preliminary data.</text>
</comment>
<evidence type="ECO:0000259" key="2">
    <source>
        <dbReference type="Pfam" id="PF13456"/>
    </source>
</evidence>
<dbReference type="InterPro" id="IPR044730">
    <property type="entry name" value="RNase_H-like_dom_plant"/>
</dbReference>
<evidence type="ECO:0008006" key="6">
    <source>
        <dbReference type="Google" id="ProtNLM"/>
    </source>
</evidence>
<evidence type="ECO:0000256" key="1">
    <source>
        <dbReference type="SAM" id="SignalP"/>
    </source>
</evidence>
<sequence>MALSLSLSEAFLSPFTTLLRLISLLNLKPWPVEGEARMADFEVARFWVEFHGLPTRCLSEANVPILAKKGVSQANGMGDPDFWAGGPDVEGPRGNCFTAGSIQRDILVNDEGLAFQGLKKKGTWKRHLQTRDQKNLLTEEEQRPEKITHGDRAPAMEGTMHGTATTMQKSGNTRKEKLGTDVRKDRCTIRKAVDPSTTKVNLNIPLSMCKELPSPDFAYPIGLPTSESLIPDIGPTLTQSLKIPHIWTCKSQQHHHFHEPIHLRGPSNDPELQKIYSQLLGLESIDLYKAQPSLISNPPSVSELINHLLGTKKRKVHTWYHPSPDTFENSPFGVHNGESGLLEETNGGSCSSWNPGVARKFEPGTVLHDECATRKIKKDRARRSMAKKQSFGVKTLDGGFMTMFCNRLGFPNVVCIPTSGLAGGFCVAWRRGVDIRLHESLDSSFGLAVNPRFGLETWYLYCVYGTSYPREKAGFWEMLTRAIQRCGKLSSNLIIQEEFDSLFEKKVLDQENTDLCRIPTPLEIKDAGDIDIWTVPWVPGFSPQEIQQSFSYNVTHSFTFVSDLFQPGSRTWDEDLIKQCFAPDIAAAILSIRPLEDDVDMLFWKHGADGKYSVKKTYWLSQHFRFHEEKPAWKRLWTLKLHPRQLVFLWRILSECLPLKSRLGFTRMDDKQCVFCGDAIETELHLFCHCPFARMIWFLSPWGIGVVMYRSGGGEAHKIQSFYCVTSVLEAELLAILTALEQATKEKFHSITIHSDSKIAVDAMRVGELPLAWGSYPKAFTILL</sequence>
<evidence type="ECO:0000313" key="5">
    <source>
        <dbReference type="Proteomes" id="UP000525078"/>
    </source>
</evidence>
<dbReference type="CDD" id="cd06222">
    <property type="entry name" value="RNase_H_like"/>
    <property type="match status" value="1"/>
</dbReference>
<feature type="signal peptide" evidence="1">
    <location>
        <begin position="1"/>
        <end position="34"/>
    </location>
</feature>
<feature type="domain" description="RNase H type-1" evidence="2">
    <location>
        <begin position="704"/>
        <end position="765"/>
    </location>
</feature>
<gene>
    <name evidence="4" type="ORF">F8388_005666</name>
</gene>
<dbReference type="InterPro" id="IPR002156">
    <property type="entry name" value="RNaseH_domain"/>
</dbReference>
<dbReference type="GO" id="GO:0003676">
    <property type="term" value="F:nucleic acid binding"/>
    <property type="evidence" value="ECO:0007669"/>
    <property type="project" value="InterPro"/>
</dbReference>
<dbReference type="InterPro" id="IPR026960">
    <property type="entry name" value="RVT-Znf"/>
</dbReference>
<evidence type="ECO:0000313" key="4">
    <source>
        <dbReference type="EMBL" id="KAF4359409.1"/>
    </source>
</evidence>
<dbReference type="InterPro" id="IPR012337">
    <property type="entry name" value="RNaseH-like_sf"/>
</dbReference>
<feature type="chain" id="PRO_5029770598" description="Reverse transcriptase zinc-binding domain-containing protein" evidence="1">
    <location>
        <begin position="35"/>
        <end position="784"/>
    </location>
</feature>
<organism evidence="4 5">
    <name type="scientific">Cannabis sativa</name>
    <name type="common">Hemp</name>
    <name type="synonym">Marijuana</name>
    <dbReference type="NCBI Taxonomy" id="3483"/>
    <lineage>
        <taxon>Eukaryota</taxon>
        <taxon>Viridiplantae</taxon>
        <taxon>Streptophyta</taxon>
        <taxon>Embryophyta</taxon>
        <taxon>Tracheophyta</taxon>
        <taxon>Spermatophyta</taxon>
        <taxon>Magnoliopsida</taxon>
        <taxon>eudicotyledons</taxon>
        <taxon>Gunneridae</taxon>
        <taxon>Pentapetalae</taxon>
        <taxon>rosids</taxon>
        <taxon>fabids</taxon>
        <taxon>Rosales</taxon>
        <taxon>Cannabaceae</taxon>
        <taxon>Cannabis</taxon>
    </lineage>
</organism>
<proteinExistence type="predicted"/>
<dbReference type="GO" id="GO:0004523">
    <property type="term" value="F:RNA-DNA hybrid ribonuclease activity"/>
    <property type="evidence" value="ECO:0007669"/>
    <property type="project" value="InterPro"/>
</dbReference>
<dbReference type="EMBL" id="JAATIP010000216">
    <property type="protein sequence ID" value="KAF4359409.1"/>
    <property type="molecule type" value="Genomic_DNA"/>
</dbReference>